<sequence length="277" mass="32053">MEKIKIDCKNEKDKIDQEKSGELFRIFSNEFKDNLSEIEIKLKKYILAAGIDNIFTTPIPDDKHKKDLSSFTKKVPSIKSKLFIHFNLYEKLVNHYLDNGFTDMKISFVKPKTNQFQLPEISDVDFQMINTHVDKLYGIVTFVQKINGAEDIMHSYLLFNLKQEYLISVNIVQFGNEFIGSSIGQSLKNASKDDYVPSAINYELSKVKEYIERIKNYLGGCLNKDVFKIEYDLCYGLRFNVAGKEIESFYLSSIPVDTNSIRLNSDFPYYDQGSLEP</sequence>
<evidence type="ECO:0000313" key="1">
    <source>
        <dbReference type="EMBL" id="MCU7617936.1"/>
    </source>
</evidence>
<accession>A0ABT2W6V8</accession>
<gene>
    <name evidence="1" type="ORF">NZ698_12070</name>
</gene>
<dbReference type="Proteomes" id="UP001208649">
    <property type="component" value="Unassembled WGS sequence"/>
</dbReference>
<proteinExistence type="predicted"/>
<dbReference type="RefSeq" id="WP_263003363.1">
    <property type="nucleotide sequence ID" value="NZ_JAOTEM010000002.1"/>
</dbReference>
<comment type="caution">
    <text evidence="1">The sequence shown here is derived from an EMBL/GenBank/DDBJ whole genome shotgun (WGS) entry which is preliminary data.</text>
</comment>
<reference evidence="2" key="1">
    <citation type="submission" date="2023-07" db="EMBL/GenBank/DDBJ databases">
        <title>Chryseobacterium sp. strain PBS4-4 Genome sequencing and assembly.</title>
        <authorList>
            <person name="Jung Y."/>
        </authorList>
    </citation>
    <scope>NUCLEOTIDE SEQUENCE [LARGE SCALE GENOMIC DNA]</scope>
    <source>
        <strain evidence="2">PBS4-4</strain>
    </source>
</reference>
<protein>
    <submittedName>
        <fullName evidence="1">Uncharacterized protein</fullName>
    </submittedName>
</protein>
<name>A0ABT2W6V8_9FLAO</name>
<keyword evidence="2" id="KW-1185">Reference proteome</keyword>
<organism evidence="1 2">
    <name type="scientific">Chryseobacterium edaphi</name>
    <dbReference type="NCBI Taxonomy" id="2976532"/>
    <lineage>
        <taxon>Bacteria</taxon>
        <taxon>Pseudomonadati</taxon>
        <taxon>Bacteroidota</taxon>
        <taxon>Flavobacteriia</taxon>
        <taxon>Flavobacteriales</taxon>
        <taxon>Weeksellaceae</taxon>
        <taxon>Chryseobacterium group</taxon>
        <taxon>Chryseobacterium</taxon>
    </lineage>
</organism>
<evidence type="ECO:0000313" key="2">
    <source>
        <dbReference type="Proteomes" id="UP001208649"/>
    </source>
</evidence>
<dbReference type="EMBL" id="JAOTEM010000002">
    <property type="protein sequence ID" value="MCU7617936.1"/>
    <property type="molecule type" value="Genomic_DNA"/>
</dbReference>